<feature type="region of interest" description="Disordered" evidence="1">
    <location>
        <begin position="23"/>
        <end position="51"/>
    </location>
</feature>
<gene>
    <name evidence="3" type="ORF">CEURO_LOCUS8409</name>
</gene>
<comment type="caution">
    <text evidence="3">The sequence shown here is derived from an EMBL/GenBank/DDBJ whole genome shotgun (WGS) entry which is preliminary data.</text>
</comment>
<name>A0A9P1E6X9_CUSEU</name>
<evidence type="ECO:0000256" key="1">
    <source>
        <dbReference type="SAM" id="MobiDB-lite"/>
    </source>
</evidence>
<feature type="compositionally biased region" description="Basic and acidic residues" evidence="1">
    <location>
        <begin position="330"/>
        <end position="339"/>
    </location>
</feature>
<dbReference type="PANTHER" id="PTHR14523:SF1">
    <property type="entry name" value="HOMOLOGOUS RECOMBINATION OB-FOLD PROTEIN"/>
    <property type="match status" value="1"/>
</dbReference>
<feature type="region of interest" description="Disordered" evidence="1">
    <location>
        <begin position="311"/>
        <end position="341"/>
    </location>
</feature>
<dbReference type="GO" id="GO:0000725">
    <property type="term" value="P:recombinational repair"/>
    <property type="evidence" value="ECO:0007669"/>
    <property type="project" value="InterPro"/>
</dbReference>
<dbReference type="InterPro" id="IPR028045">
    <property type="entry name" value="HROB"/>
</dbReference>
<reference evidence="3" key="1">
    <citation type="submission" date="2022-07" db="EMBL/GenBank/DDBJ databases">
        <authorList>
            <person name="Macas J."/>
            <person name="Novak P."/>
            <person name="Neumann P."/>
        </authorList>
    </citation>
    <scope>NUCLEOTIDE SEQUENCE</scope>
</reference>
<dbReference type="Pfam" id="PF15072">
    <property type="entry name" value="HROB"/>
    <property type="match status" value="1"/>
</dbReference>
<evidence type="ECO:0000259" key="2">
    <source>
        <dbReference type="Pfam" id="PF15072"/>
    </source>
</evidence>
<evidence type="ECO:0000313" key="3">
    <source>
        <dbReference type="EMBL" id="CAH9082801.1"/>
    </source>
</evidence>
<sequence>MEEEAWEGLEVDDSDLRSLLQPCKRLRHDKSNGISSTPASSNPPFTPFSAPAQISEGVNCNSLLQTASTHPPPQSHRIPGPAAVVQSAMHQRDLDRQFRESSLSRDGNPIPTQDYVRKAIEGYSEFDYDFKSNAWVCALHFIREVSGITTLKSITKCMSRVEKVVAVIKTSKPNGLGGLMVTLKDPTGTITASIHPKVLGEGKFRKNLNVGTVVVLKEVAVFAPSRSAVCLNITIRNLEKVFPEDRDCLPTNAEKCDDARVDVGEMDKDDAFPCNNTLQSTTQLVVVEKESVNFREGSVKGIEEIIKMTTTHAKQSGGANKITESSPKNHLGESQKTGEVHCPTHASQQEFKEANKVVSKAQPVVSMTQYPEWTDEQLLELFAGDEMDE</sequence>
<dbReference type="AlphaFoldDB" id="A0A9P1E6X9"/>
<dbReference type="Proteomes" id="UP001152484">
    <property type="component" value="Unassembled WGS sequence"/>
</dbReference>
<accession>A0A9P1E6X9</accession>
<keyword evidence="4" id="KW-1185">Reference proteome</keyword>
<dbReference type="PANTHER" id="PTHR14523">
    <property type="entry name" value="UNCHARACTERIZED PROTEIN C17ORF53 HOMOLOG"/>
    <property type="match status" value="1"/>
</dbReference>
<dbReference type="OrthoDB" id="550780at2759"/>
<organism evidence="3 4">
    <name type="scientific">Cuscuta europaea</name>
    <name type="common">European dodder</name>
    <dbReference type="NCBI Taxonomy" id="41803"/>
    <lineage>
        <taxon>Eukaryota</taxon>
        <taxon>Viridiplantae</taxon>
        <taxon>Streptophyta</taxon>
        <taxon>Embryophyta</taxon>
        <taxon>Tracheophyta</taxon>
        <taxon>Spermatophyta</taxon>
        <taxon>Magnoliopsida</taxon>
        <taxon>eudicotyledons</taxon>
        <taxon>Gunneridae</taxon>
        <taxon>Pentapetalae</taxon>
        <taxon>asterids</taxon>
        <taxon>lamiids</taxon>
        <taxon>Solanales</taxon>
        <taxon>Convolvulaceae</taxon>
        <taxon>Cuscuteae</taxon>
        <taxon>Cuscuta</taxon>
        <taxon>Cuscuta subgen. Cuscuta</taxon>
    </lineage>
</organism>
<feature type="compositionally biased region" description="Polar residues" evidence="1">
    <location>
        <begin position="311"/>
        <end position="329"/>
    </location>
</feature>
<evidence type="ECO:0000313" key="4">
    <source>
        <dbReference type="Proteomes" id="UP001152484"/>
    </source>
</evidence>
<feature type="compositionally biased region" description="Polar residues" evidence="1">
    <location>
        <begin position="32"/>
        <end position="43"/>
    </location>
</feature>
<feature type="domain" description="Homologous recombination OB-fold protein OB-fold" evidence="2">
    <location>
        <begin position="160"/>
        <end position="244"/>
    </location>
</feature>
<proteinExistence type="predicted"/>
<dbReference type="InterPro" id="IPR058570">
    <property type="entry name" value="HROB_OB"/>
</dbReference>
<protein>
    <recommendedName>
        <fullName evidence="2">Homologous recombination OB-fold protein OB-fold domain-containing protein</fullName>
    </recommendedName>
</protein>
<dbReference type="EMBL" id="CAMAPE010000016">
    <property type="protein sequence ID" value="CAH9082801.1"/>
    <property type="molecule type" value="Genomic_DNA"/>
</dbReference>